<accession>A0ABM8TCW9</accession>
<reference evidence="1 2" key="1">
    <citation type="submission" date="2021-03" db="EMBL/GenBank/DDBJ databases">
        <authorList>
            <person name="Peeters C."/>
        </authorList>
    </citation>
    <scope>NUCLEOTIDE SEQUENCE [LARGE SCALE GENOMIC DNA]</scope>
    <source>
        <strain evidence="1 2">LMG 26411</strain>
    </source>
</reference>
<dbReference type="RefSeq" id="WP_211952388.1">
    <property type="nucleotide sequence ID" value="NZ_CAJPVI010000005.1"/>
</dbReference>
<keyword evidence="2" id="KW-1185">Reference proteome</keyword>
<protein>
    <submittedName>
        <fullName evidence="1">Uncharacterized protein</fullName>
    </submittedName>
</protein>
<comment type="caution">
    <text evidence="1">The sequence shown here is derived from an EMBL/GenBank/DDBJ whole genome shotgun (WGS) entry which is preliminary data.</text>
</comment>
<evidence type="ECO:0000313" key="1">
    <source>
        <dbReference type="EMBL" id="CAG2136115.1"/>
    </source>
</evidence>
<evidence type="ECO:0000313" key="2">
    <source>
        <dbReference type="Proteomes" id="UP000672657"/>
    </source>
</evidence>
<proteinExistence type="predicted"/>
<name>A0ABM8TCW9_9BURK</name>
<sequence>MRYAMINQTSNIVENVLELTDEWPGDNSWATPDGYKVIQTDAGNIGDVYTDGEFSPAS</sequence>
<organism evidence="1 2">
    <name type="scientific">Cupriavidus numazuensis</name>
    <dbReference type="NCBI Taxonomy" id="221992"/>
    <lineage>
        <taxon>Bacteria</taxon>
        <taxon>Pseudomonadati</taxon>
        <taxon>Pseudomonadota</taxon>
        <taxon>Betaproteobacteria</taxon>
        <taxon>Burkholderiales</taxon>
        <taxon>Burkholderiaceae</taxon>
        <taxon>Cupriavidus</taxon>
    </lineage>
</organism>
<dbReference type="EMBL" id="CAJPVI010000005">
    <property type="protein sequence ID" value="CAG2136115.1"/>
    <property type="molecule type" value="Genomic_DNA"/>
</dbReference>
<dbReference type="Proteomes" id="UP000672657">
    <property type="component" value="Unassembled WGS sequence"/>
</dbReference>
<gene>
    <name evidence="1" type="ORF">LMG26411_01197</name>
</gene>